<dbReference type="Gene3D" id="3.90.550.20">
    <property type="match status" value="1"/>
</dbReference>
<reference evidence="2 3" key="1">
    <citation type="submission" date="2015-03" db="EMBL/GenBank/DDBJ databases">
        <title>Complete genome sequence of Lactobacillus acetotolerans NBRC 13120.</title>
        <authorList>
            <person name="Toh H."/>
            <person name="Morita H."/>
            <person name="Fujita N."/>
        </authorList>
    </citation>
    <scope>NUCLEOTIDE SEQUENCE [LARGE SCALE GENOMIC DNA]</scope>
    <source>
        <strain evidence="2 3">NBRC 13120</strain>
    </source>
</reference>
<dbReference type="GO" id="GO:0016020">
    <property type="term" value="C:membrane"/>
    <property type="evidence" value="ECO:0007669"/>
    <property type="project" value="GOC"/>
</dbReference>
<dbReference type="Pfam" id="PF04488">
    <property type="entry name" value="Gly_transf_sug"/>
    <property type="match status" value="1"/>
</dbReference>
<dbReference type="PANTHER" id="PTHR32385:SF15">
    <property type="entry name" value="INOSITOL PHOSPHOCERAMIDE MANNOSYLTRANSFERASE 1"/>
    <property type="match status" value="1"/>
</dbReference>
<dbReference type="KEGG" id="lae:LBAT_0032"/>
<dbReference type="SUPFAM" id="SSF53448">
    <property type="entry name" value="Nucleotide-diphospho-sugar transferases"/>
    <property type="match status" value="1"/>
</dbReference>
<dbReference type="Proteomes" id="UP000035709">
    <property type="component" value="Chromosome"/>
</dbReference>
<dbReference type="STRING" id="1600.LBAT_0032"/>
<evidence type="ECO:0000313" key="3">
    <source>
        <dbReference type="Proteomes" id="UP000035709"/>
    </source>
</evidence>
<dbReference type="AlphaFoldDB" id="A0A0D6A116"/>
<accession>A0A0D6A116</accession>
<dbReference type="EMBL" id="AP014808">
    <property type="protein sequence ID" value="BAQ56421.1"/>
    <property type="molecule type" value="Genomic_DNA"/>
</dbReference>
<evidence type="ECO:0000313" key="2">
    <source>
        <dbReference type="EMBL" id="BAQ56421.1"/>
    </source>
</evidence>
<dbReference type="PATRIC" id="fig|1600.4.peg.32"/>
<dbReference type="GO" id="GO:0000030">
    <property type="term" value="F:mannosyltransferase activity"/>
    <property type="evidence" value="ECO:0007669"/>
    <property type="project" value="TreeGrafter"/>
</dbReference>
<protein>
    <submittedName>
        <fullName evidence="2">Glycosyltransferase</fullName>
    </submittedName>
</protein>
<proteinExistence type="predicted"/>
<keyword evidence="1 2" id="KW-0808">Transferase</keyword>
<dbReference type="InterPro" id="IPR029044">
    <property type="entry name" value="Nucleotide-diphossugar_trans"/>
</dbReference>
<dbReference type="PANTHER" id="PTHR32385">
    <property type="entry name" value="MANNOSYL PHOSPHORYLINOSITOL CERAMIDE SYNTHASE"/>
    <property type="match status" value="1"/>
</dbReference>
<evidence type="ECO:0000256" key="1">
    <source>
        <dbReference type="ARBA" id="ARBA00022679"/>
    </source>
</evidence>
<dbReference type="InterPro" id="IPR007577">
    <property type="entry name" value="GlycoTrfase_DXD_sugar-bd_CS"/>
</dbReference>
<name>A0A0D6A116_9LACO</name>
<dbReference type="InterPro" id="IPR051706">
    <property type="entry name" value="Glycosyltransferase_domain"/>
</dbReference>
<gene>
    <name evidence="2" type="ORF">LBAT_0032</name>
</gene>
<dbReference type="GO" id="GO:0051999">
    <property type="term" value="P:mannosyl-inositol phosphorylceramide biosynthetic process"/>
    <property type="evidence" value="ECO:0007669"/>
    <property type="project" value="TreeGrafter"/>
</dbReference>
<dbReference type="OrthoDB" id="9802987at2"/>
<sequence length="248" mass="28815">MIPKVINYCWFGNNPLDKRTKKCIDSWKKYCPDYQIVQWNESNFDTNCCDYVKEAYKAKKWAFVGDYARFKILYEHGGIYLDTDVQLIKSIDDLVNKGPYMGYEAYCDNDMLNPNHESLVNSGLGMAAEPHMEIFKEILDYYESQHFLYDDGSINQMTVVERVTKILKKYGLTGDGKLAVIKGLTIYPEDYLCPFNFTSGKTNITDNTYSIHLYSASWQSSSARFKNKIRRHLPVSIVNLVSRIKHHE</sequence>
<organism evidence="2 3">
    <name type="scientific">Lactobacillus acetotolerans</name>
    <dbReference type="NCBI Taxonomy" id="1600"/>
    <lineage>
        <taxon>Bacteria</taxon>
        <taxon>Bacillati</taxon>
        <taxon>Bacillota</taxon>
        <taxon>Bacilli</taxon>
        <taxon>Lactobacillales</taxon>
        <taxon>Lactobacillaceae</taxon>
        <taxon>Lactobacillus</taxon>
    </lineage>
</organism>
<keyword evidence="3" id="KW-1185">Reference proteome</keyword>